<comment type="caution">
    <text evidence="2">The sequence shown here is derived from an EMBL/GenBank/DDBJ whole genome shotgun (WGS) entry which is preliminary data.</text>
</comment>
<gene>
    <name evidence="2" type="ORF">KS407_18890</name>
</gene>
<reference evidence="2 3" key="1">
    <citation type="submission" date="2021-06" db="EMBL/GenBank/DDBJ databases">
        <title>Bacillus sp. RD4P76, an endophyte from a halophyte.</title>
        <authorList>
            <person name="Sun J.-Q."/>
        </authorList>
    </citation>
    <scope>NUCLEOTIDE SEQUENCE [LARGE SCALE GENOMIC DNA]</scope>
    <source>
        <strain evidence="2 3">JCM 17098</strain>
    </source>
</reference>
<dbReference type="EMBL" id="JAHQCR010000077">
    <property type="protein sequence ID" value="MBU9723488.1"/>
    <property type="molecule type" value="Genomic_DNA"/>
</dbReference>
<evidence type="ECO:0000256" key="1">
    <source>
        <dbReference type="SAM" id="Phobius"/>
    </source>
</evidence>
<feature type="transmembrane region" description="Helical" evidence="1">
    <location>
        <begin position="204"/>
        <end position="226"/>
    </location>
</feature>
<feature type="transmembrane region" description="Helical" evidence="1">
    <location>
        <begin position="92"/>
        <end position="115"/>
    </location>
</feature>
<feature type="transmembrane region" description="Helical" evidence="1">
    <location>
        <begin position="27"/>
        <end position="48"/>
    </location>
</feature>
<feature type="transmembrane region" description="Helical" evidence="1">
    <location>
        <begin position="60"/>
        <end position="80"/>
    </location>
</feature>
<organism evidence="2 3">
    <name type="scientific">Evansella alkalicola</name>
    <dbReference type="NCBI Taxonomy" id="745819"/>
    <lineage>
        <taxon>Bacteria</taxon>
        <taxon>Bacillati</taxon>
        <taxon>Bacillota</taxon>
        <taxon>Bacilli</taxon>
        <taxon>Bacillales</taxon>
        <taxon>Bacillaceae</taxon>
        <taxon>Evansella</taxon>
    </lineage>
</organism>
<protein>
    <submittedName>
        <fullName evidence="2">Uncharacterized protein</fullName>
    </submittedName>
</protein>
<feature type="transmembrane region" description="Helical" evidence="1">
    <location>
        <begin position="178"/>
        <end position="198"/>
    </location>
</feature>
<sequence length="270" mass="31332">MLGKLTEDDFSVLRKPLESKRQSPNTFAGIFILCLFLQALLLYIEFTLGEESIFPYTNQVFMFHIIVSIILGFLSFIYSIPAIYLRSQRIQYLISILISQNMFGVSAFILAILLLGADILVESQENVNTLMTFTYVTLIIGGIIFLLTCIRFYFMLINGEYRRNSQKDKFRRKLEKRSYVPIVIVGSTGLVLSMQYLIRNYGFMTFESVFIVALCLIIFFAMLFVLPEQLVILYCKYRFDSFNFDPNGRHLYPASDEQTNISSRKKINKK</sequence>
<dbReference type="RefSeq" id="WP_088073401.1">
    <property type="nucleotide sequence ID" value="NZ_JAHQCR010000077.1"/>
</dbReference>
<dbReference type="Proteomes" id="UP000790580">
    <property type="component" value="Unassembled WGS sequence"/>
</dbReference>
<feature type="transmembrane region" description="Helical" evidence="1">
    <location>
        <begin position="135"/>
        <end position="157"/>
    </location>
</feature>
<accession>A0ABS6JY09</accession>
<keyword evidence="1" id="KW-1133">Transmembrane helix</keyword>
<proteinExistence type="predicted"/>
<name>A0ABS6JY09_9BACI</name>
<evidence type="ECO:0000313" key="2">
    <source>
        <dbReference type="EMBL" id="MBU9723488.1"/>
    </source>
</evidence>
<keyword evidence="1" id="KW-0812">Transmembrane</keyword>
<evidence type="ECO:0000313" key="3">
    <source>
        <dbReference type="Proteomes" id="UP000790580"/>
    </source>
</evidence>
<keyword evidence="1" id="KW-0472">Membrane</keyword>
<keyword evidence="3" id="KW-1185">Reference proteome</keyword>